<evidence type="ECO:0000313" key="2">
    <source>
        <dbReference type="EMBL" id="WOL07283.1"/>
    </source>
</evidence>
<feature type="compositionally biased region" description="Low complexity" evidence="1">
    <location>
        <begin position="71"/>
        <end position="98"/>
    </location>
</feature>
<dbReference type="EMBL" id="CP136894">
    <property type="protein sequence ID" value="WOL07283.1"/>
    <property type="molecule type" value="Genomic_DNA"/>
</dbReference>
<evidence type="ECO:0000256" key="1">
    <source>
        <dbReference type="SAM" id="MobiDB-lite"/>
    </source>
</evidence>
<reference evidence="2 3" key="1">
    <citation type="submission" date="2023-10" db="EMBL/GenBank/DDBJ databases">
        <title>Chromosome-scale genome assembly provides insights into flower coloration mechanisms of Canna indica.</title>
        <authorList>
            <person name="Li C."/>
        </authorList>
    </citation>
    <scope>NUCLEOTIDE SEQUENCE [LARGE SCALE GENOMIC DNA]</scope>
    <source>
        <tissue evidence="2">Flower</tissue>
    </source>
</reference>
<dbReference type="AlphaFoldDB" id="A0AAQ3KI04"/>
<proteinExistence type="predicted"/>
<name>A0AAQ3KI04_9LILI</name>
<sequence length="142" mass="15503">MDYLYMNSDSGDKGENGLRRVREEGEESIRKHERSEQRIDGAEAEQGDGGRVRGAEEGGEEVGVEDGEEGGAVAVRAVRRGGAPLRAGGLRQEGAAGVRAERGGRPGGGAARPRQLHRGQVHHRLQRREPQQLQRHVKDLRL</sequence>
<dbReference type="Proteomes" id="UP001327560">
    <property type="component" value="Chromosome 5"/>
</dbReference>
<feature type="compositionally biased region" description="Basic and acidic residues" evidence="1">
    <location>
        <begin position="10"/>
        <end position="41"/>
    </location>
</feature>
<feature type="compositionally biased region" description="Acidic residues" evidence="1">
    <location>
        <begin position="57"/>
        <end position="69"/>
    </location>
</feature>
<feature type="region of interest" description="Disordered" evidence="1">
    <location>
        <begin position="1"/>
        <end position="142"/>
    </location>
</feature>
<protein>
    <submittedName>
        <fullName evidence="2">Uncharacterized protein</fullName>
    </submittedName>
</protein>
<organism evidence="2 3">
    <name type="scientific">Canna indica</name>
    <name type="common">Indian-shot</name>
    <dbReference type="NCBI Taxonomy" id="4628"/>
    <lineage>
        <taxon>Eukaryota</taxon>
        <taxon>Viridiplantae</taxon>
        <taxon>Streptophyta</taxon>
        <taxon>Embryophyta</taxon>
        <taxon>Tracheophyta</taxon>
        <taxon>Spermatophyta</taxon>
        <taxon>Magnoliopsida</taxon>
        <taxon>Liliopsida</taxon>
        <taxon>Zingiberales</taxon>
        <taxon>Cannaceae</taxon>
        <taxon>Canna</taxon>
    </lineage>
</organism>
<gene>
    <name evidence="2" type="ORF">Cni_G16023</name>
</gene>
<keyword evidence="3" id="KW-1185">Reference proteome</keyword>
<feature type="compositionally biased region" description="Basic residues" evidence="1">
    <location>
        <begin position="114"/>
        <end position="126"/>
    </location>
</feature>
<evidence type="ECO:0000313" key="3">
    <source>
        <dbReference type="Proteomes" id="UP001327560"/>
    </source>
</evidence>
<accession>A0AAQ3KI04</accession>